<evidence type="ECO:0000256" key="1">
    <source>
        <dbReference type="SAM" id="MobiDB-lite"/>
    </source>
</evidence>
<feature type="compositionally biased region" description="Basic and acidic residues" evidence="1">
    <location>
        <begin position="50"/>
        <end position="63"/>
    </location>
</feature>
<accession>A0A6V8MQT9</accession>
<dbReference type="RefSeq" id="WP_183343811.1">
    <property type="nucleotide sequence ID" value="NZ_BLXY01000001.1"/>
</dbReference>
<reference evidence="2" key="2">
    <citation type="journal article" date="2021" name="Int. J. Syst. Evol. Microbiol.">
        <title>Geomonas silvestris sp. nov., Geomonas paludis sp. nov. and Geomonas limicola sp. nov., isolated from terrestrial environments, and emended description of the genus Geomonas.</title>
        <authorList>
            <person name="Itoh H."/>
            <person name="Xu Z."/>
            <person name="Masuda Y."/>
            <person name="Ushijima N."/>
            <person name="Hayakawa C."/>
            <person name="Shiratori Y."/>
            <person name="Senoo K."/>
        </authorList>
    </citation>
    <scope>NUCLEOTIDE SEQUENCE</scope>
    <source>
        <strain evidence="2">Red736</strain>
    </source>
</reference>
<dbReference type="Proteomes" id="UP000568888">
    <property type="component" value="Unassembled WGS sequence"/>
</dbReference>
<reference evidence="4" key="1">
    <citation type="submission" date="2020-06" db="EMBL/GenBank/DDBJ databases">
        <title>Draft genomic sequecing of Geomonas sp. Red736.</title>
        <authorList>
            <person name="Itoh H."/>
            <person name="Xu Z.X."/>
            <person name="Ushijima N."/>
            <person name="Masuda Y."/>
            <person name="Shiratori Y."/>
            <person name="Senoo K."/>
        </authorList>
    </citation>
    <scope>NUCLEOTIDE SEQUENCE [LARGE SCALE GENOMIC DNA]</scope>
    <source>
        <strain evidence="4">Red736</strain>
    </source>
</reference>
<evidence type="ECO:0000313" key="3">
    <source>
        <dbReference type="EMBL" id="UPU36297.1"/>
    </source>
</evidence>
<proteinExistence type="predicted"/>
<feature type="compositionally biased region" description="Basic and acidic residues" evidence="1">
    <location>
        <begin position="1"/>
        <end position="14"/>
    </location>
</feature>
<protein>
    <submittedName>
        <fullName evidence="2">Uncharacterized protein</fullName>
    </submittedName>
</protein>
<evidence type="ECO:0000313" key="4">
    <source>
        <dbReference type="Proteomes" id="UP000568888"/>
    </source>
</evidence>
<keyword evidence="5" id="KW-1185">Reference proteome</keyword>
<dbReference type="EMBL" id="CP096574">
    <property type="protein sequence ID" value="UPU36297.1"/>
    <property type="molecule type" value="Genomic_DNA"/>
</dbReference>
<feature type="region of interest" description="Disordered" evidence="1">
    <location>
        <begin position="1"/>
        <end position="65"/>
    </location>
</feature>
<dbReference type="Proteomes" id="UP000831485">
    <property type="component" value="Chromosome"/>
</dbReference>
<dbReference type="EMBL" id="BLXY01000001">
    <property type="protein sequence ID" value="GFO62083.1"/>
    <property type="molecule type" value="Genomic_DNA"/>
</dbReference>
<sequence length="324" mass="36705">MAGSRQDHLRRDPFQRPSLTPGPLGHNDAAAPHRQNLLVADTPGPLGRNDAADPSRQTRERKASQLPKKLAKLSLEQVQVIALEITTYFEGGGYAALAADNDQQVTSFGLLQWNFGQNTLGPLLRKMYKSAPVSFDNCFCNDDAYKEFKSAIVTNDQAGQVRWARAKLKTDRKEWEGAFRKLAQVDEFNKIQAHEAISAFHPAVMQKIKALRALYPREFLDIEVRTYVALYDLSVQQYSLGQVLENINKYFGKRGSKSQNEIMRAVVIERGRTARKQYRADCISRRMGILTAASFQSNESGYDVERKNPKLSLLIKYEGWYVEI</sequence>
<name>A0A6V8MQT9_9BACT</name>
<organism evidence="2 4">
    <name type="scientific">Geomonas paludis</name>
    <dbReference type="NCBI Taxonomy" id="2740185"/>
    <lineage>
        <taxon>Bacteria</taxon>
        <taxon>Pseudomonadati</taxon>
        <taxon>Thermodesulfobacteriota</taxon>
        <taxon>Desulfuromonadia</taxon>
        <taxon>Geobacterales</taxon>
        <taxon>Geobacteraceae</taxon>
        <taxon>Geomonas</taxon>
    </lineage>
</organism>
<evidence type="ECO:0000313" key="5">
    <source>
        <dbReference type="Proteomes" id="UP000831485"/>
    </source>
</evidence>
<evidence type="ECO:0000313" key="2">
    <source>
        <dbReference type="EMBL" id="GFO62083.1"/>
    </source>
</evidence>
<dbReference type="AlphaFoldDB" id="A0A6V8MQT9"/>
<reference evidence="3" key="3">
    <citation type="submission" date="2022-04" db="EMBL/GenBank/DDBJ databases">
        <authorList>
            <person name="Liu G."/>
        </authorList>
    </citation>
    <scope>NUCLEOTIDE SEQUENCE</scope>
    <source>
        <strain evidence="3">RG22</strain>
    </source>
</reference>
<gene>
    <name evidence="2" type="ORF">GMPD_00020</name>
    <name evidence="3" type="ORF">M1B72_00925</name>
</gene>